<proteinExistence type="inferred from homology"/>
<evidence type="ECO:0000256" key="1">
    <source>
        <dbReference type="ARBA" id="ARBA00009353"/>
    </source>
</evidence>
<dbReference type="eggNOG" id="COG1090">
    <property type="taxonomic scope" value="Bacteria"/>
</dbReference>
<dbReference type="Gene3D" id="3.40.50.720">
    <property type="entry name" value="NAD(P)-binding Rossmann-like Domain"/>
    <property type="match status" value="1"/>
</dbReference>
<keyword evidence="5" id="KW-1185">Reference proteome</keyword>
<dbReference type="NCBIfam" id="TIGR01777">
    <property type="entry name" value="yfcH"/>
    <property type="match status" value="1"/>
</dbReference>
<sequence length="302" mass="32971">MRFFIIGANGLVGQHLCHYLAQGEHEITALVRHQRRAQDLPEATKVVVGNALQEGMWQETAGSHDVVVNLVGKNIMGRWTPEVKKAIYATRIDSTRQAVRAIEQAAAPKPCLINANAVGFYDASEKAILDETAPAGEGFLAEVCQDWQKTALEAEKAGARTVVARFATVLAPDGGALPSMLPIFRLGLGGPISSGKQGFPWIHIQDLVRAIVFAASTAEVSGPVNMSAPQICTNKEFTRTLARVLRRPALFPVPRPVLRTVFGEMADMLVQGPFVRPQRLQDAGFTFNYSLLEKALRHLLNR</sequence>
<feature type="domain" description="NAD-dependent epimerase/dehydratase" evidence="2">
    <location>
        <begin position="4"/>
        <end position="218"/>
    </location>
</feature>
<evidence type="ECO:0000313" key="4">
    <source>
        <dbReference type="EMBL" id="ACV68613.1"/>
    </source>
</evidence>
<reference evidence="4 5" key="2">
    <citation type="journal article" date="2010" name="Stand. Genomic Sci.">
        <title>Complete genome sequence of Desulfohalobium retbaense type strain (HR(100)).</title>
        <authorList>
            <person name="Spring S."/>
            <person name="Nolan M."/>
            <person name="Lapidus A."/>
            <person name="Glavina Del Rio T."/>
            <person name="Copeland A."/>
            <person name="Tice H."/>
            <person name="Cheng J.F."/>
            <person name="Lucas S."/>
            <person name="Land M."/>
            <person name="Chen F."/>
            <person name="Bruce D."/>
            <person name="Goodwin L."/>
            <person name="Pitluck S."/>
            <person name="Ivanova N."/>
            <person name="Mavromatis K."/>
            <person name="Mikhailova N."/>
            <person name="Pati A."/>
            <person name="Chen A."/>
            <person name="Palaniappan K."/>
            <person name="Hauser L."/>
            <person name="Chang Y.J."/>
            <person name="Jeffries C.D."/>
            <person name="Munk C."/>
            <person name="Kiss H."/>
            <person name="Chain P."/>
            <person name="Han C."/>
            <person name="Brettin T."/>
            <person name="Detter J.C."/>
            <person name="Schuler E."/>
            <person name="Goker M."/>
            <person name="Rohde M."/>
            <person name="Bristow J."/>
            <person name="Eisen J.A."/>
            <person name="Markowitz V."/>
            <person name="Hugenholtz P."/>
            <person name="Kyrpides N.C."/>
            <person name="Klenk H.P."/>
        </authorList>
    </citation>
    <scope>NUCLEOTIDE SEQUENCE [LARGE SCALE GENOMIC DNA]</scope>
    <source>
        <strain evidence="4 5">DSM 5692</strain>
    </source>
</reference>
<comment type="similarity">
    <text evidence="1">Belongs to the NAD(P)-dependent epimerase/dehydratase family. SDR39U1 subfamily.</text>
</comment>
<dbReference type="Pfam" id="PF01370">
    <property type="entry name" value="Epimerase"/>
    <property type="match status" value="1"/>
</dbReference>
<dbReference type="SUPFAM" id="SSF51735">
    <property type="entry name" value="NAD(P)-binding Rossmann-fold domains"/>
    <property type="match status" value="1"/>
</dbReference>
<dbReference type="EMBL" id="CP001734">
    <property type="protein sequence ID" value="ACV68613.1"/>
    <property type="molecule type" value="Genomic_DNA"/>
</dbReference>
<organism evidence="4 5">
    <name type="scientific">Desulfohalobium retbaense (strain ATCC 49708 / DSM 5692 / JCM 16813 / HR100)</name>
    <dbReference type="NCBI Taxonomy" id="485915"/>
    <lineage>
        <taxon>Bacteria</taxon>
        <taxon>Pseudomonadati</taxon>
        <taxon>Thermodesulfobacteriota</taxon>
        <taxon>Desulfovibrionia</taxon>
        <taxon>Desulfovibrionales</taxon>
        <taxon>Desulfohalobiaceae</taxon>
        <taxon>Desulfohalobium</taxon>
    </lineage>
</organism>
<reference evidence="5" key="1">
    <citation type="submission" date="2009-09" db="EMBL/GenBank/DDBJ databases">
        <title>The complete chromosome of Desulfohalobium retbaense DSM 5692.</title>
        <authorList>
            <consortium name="US DOE Joint Genome Institute (JGI-PGF)"/>
            <person name="Lucas S."/>
            <person name="Copeland A."/>
            <person name="Lapidus A."/>
            <person name="Glavina del Rio T."/>
            <person name="Dalin E."/>
            <person name="Tice H."/>
            <person name="Bruce D."/>
            <person name="Goodwin L."/>
            <person name="Pitluck S."/>
            <person name="Kyrpides N."/>
            <person name="Mavromatis K."/>
            <person name="Ivanova N."/>
            <person name="Mikhailova N."/>
            <person name="Munk A.C."/>
            <person name="Brettin T."/>
            <person name="Detter J.C."/>
            <person name="Han C."/>
            <person name="Tapia R."/>
            <person name="Larimer F."/>
            <person name="Land M."/>
            <person name="Hauser L."/>
            <person name="Markowitz V."/>
            <person name="Cheng J.-F."/>
            <person name="Hugenholtz P."/>
            <person name="Woyke T."/>
            <person name="Wu D."/>
            <person name="Spring S."/>
            <person name="Klenk H.-P."/>
            <person name="Eisen J.A."/>
        </authorList>
    </citation>
    <scope>NUCLEOTIDE SEQUENCE [LARGE SCALE GENOMIC DNA]</scope>
    <source>
        <strain evidence="5">DSM 5692</strain>
    </source>
</reference>
<dbReference type="KEGG" id="drt:Dret_1325"/>
<evidence type="ECO:0008006" key="6">
    <source>
        <dbReference type="Google" id="ProtNLM"/>
    </source>
</evidence>
<dbReference type="InterPro" id="IPR010099">
    <property type="entry name" value="SDR39U1"/>
</dbReference>
<accession>C8X2G6</accession>
<dbReference type="RefSeq" id="WP_015751760.1">
    <property type="nucleotide sequence ID" value="NC_013223.1"/>
</dbReference>
<gene>
    <name evidence="4" type="ordered locus">Dret_1325</name>
</gene>
<feature type="domain" description="DUF1731" evidence="3">
    <location>
        <begin position="253"/>
        <end position="299"/>
    </location>
</feature>
<dbReference type="PANTHER" id="PTHR11092">
    <property type="entry name" value="SUGAR NUCLEOTIDE EPIMERASE RELATED"/>
    <property type="match status" value="1"/>
</dbReference>
<dbReference type="OrthoDB" id="5292533at2"/>
<evidence type="ECO:0000259" key="2">
    <source>
        <dbReference type="Pfam" id="PF01370"/>
    </source>
</evidence>
<dbReference type="STRING" id="485915.Dret_1325"/>
<dbReference type="Proteomes" id="UP000001052">
    <property type="component" value="Chromosome"/>
</dbReference>
<evidence type="ECO:0000259" key="3">
    <source>
        <dbReference type="Pfam" id="PF08338"/>
    </source>
</evidence>
<dbReference type="AlphaFoldDB" id="C8X2G6"/>
<dbReference type="PANTHER" id="PTHR11092:SF0">
    <property type="entry name" value="EPIMERASE FAMILY PROTEIN SDR39U1"/>
    <property type="match status" value="1"/>
</dbReference>
<protein>
    <recommendedName>
        <fullName evidence="6">NAD-dependent epimerase/dehydratase</fullName>
    </recommendedName>
</protein>
<dbReference type="Pfam" id="PF08338">
    <property type="entry name" value="DUF1731"/>
    <property type="match status" value="1"/>
</dbReference>
<dbReference type="InterPro" id="IPR036291">
    <property type="entry name" value="NAD(P)-bd_dom_sf"/>
</dbReference>
<name>C8X2G6_DESRD</name>
<dbReference type="InterPro" id="IPR013549">
    <property type="entry name" value="DUF1731"/>
</dbReference>
<dbReference type="InterPro" id="IPR001509">
    <property type="entry name" value="Epimerase_deHydtase"/>
</dbReference>
<evidence type="ECO:0000313" key="5">
    <source>
        <dbReference type="Proteomes" id="UP000001052"/>
    </source>
</evidence>
<dbReference type="HOGENOM" id="CLU_047373_0_3_7"/>